<sequence length="393" mass="42776">MSALAGLGMWLGTDSSSSRMKLGVDPCSGAPFRGTEVVAAGLEEMLLVTGGSGFIGSNLVEDLLDLGYRVRVFDNLVTGNIQYLPLDHPRLEFRYGDIMDMKVLRAAMKGVTGVIHLAAASKVLPSLKNSTMATFNVNVNSVGTANVLEVAQQAGTNQAQAIDSLPNLKRLFSTSSMFLPYLVVVTGWRSEVDIVRKVIFAASSTFYGNQDLPYRETDHFSPSSPYSASKAMGELQMQTFDKVYNLATVSLRFFMVYGPRQPRSGAYAIVTGVFAGQRERGEPLTIEGDGLQFRDFIHVKDIARGITLAYQSDRVRGGQPINLGSGEAHTVQELADLVSPNQKRLPARKNDLRGTLADTCKAKAVLGHNELLLPPLLWLRVYHNALLFAASQV</sequence>
<dbReference type="AlphaFoldDB" id="A0A7J6QV87"/>
<dbReference type="InterPro" id="IPR036291">
    <property type="entry name" value="NAD(P)-bd_dom_sf"/>
</dbReference>
<organism evidence="3 4">
    <name type="scientific">Perkinsus olseni</name>
    <name type="common">Perkinsus atlanticus</name>
    <dbReference type="NCBI Taxonomy" id="32597"/>
    <lineage>
        <taxon>Eukaryota</taxon>
        <taxon>Sar</taxon>
        <taxon>Alveolata</taxon>
        <taxon>Perkinsozoa</taxon>
        <taxon>Perkinsea</taxon>
        <taxon>Perkinsida</taxon>
        <taxon>Perkinsidae</taxon>
        <taxon>Perkinsus</taxon>
    </lineage>
</organism>
<evidence type="ECO:0000313" key="4">
    <source>
        <dbReference type="Proteomes" id="UP000574390"/>
    </source>
</evidence>
<evidence type="ECO:0000256" key="1">
    <source>
        <dbReference type="ARBA" id="ARBA00007637"/>
    </source>
</evidence>
<comment type="caution">
    <text evidence="3">The sequence shown here is derived from an EMBL/GenBank/DDBJ whole genome shotgun (WGS) entry which is preliminary data.</text>
</comment>
<protein>
    <recommendedName>
        <fullName evidence="2">NAD-dependent epimerase/dehydratase domain-containing protein</fullName>
    </recommendedName>
</protein>
<reference evidence="3 4" key="1">
    <citation type="submission" date="2020-04" db="EMBL/GenBank/DDBJ databases">
        <title>Perkinsus olseni comparative genomics.</title>
        <authorList>
            <person name="Bogema D.R."/>
        </authorList>
    </citation>
    <scope>NUCLEOTIDE SEQUENCE [LARGE SCALE GENOMIC DNA]</scope>
    <source>
        <strain evidence="3">ATCC PRA-205</strain>
    </source>
</reference>
<gene>
    <name evidence="3" type="ORF">FOZ62_003330</name>
</gene>
<evidence type="ECO:0000259" key="2">
    <source>
        <dbReference type="Pfam" id="PF01370"/>
    </source>
</evidence>
<comment type="similarity">
    <text evidence="1">Belongs to the NAD(P)-dependent epimerase/dehydratase family.</text>
</comment>
<accession>A0A7J6QV87</accession>
<dbReference type="Gene3D" id="3.40.50.720">
    <property type="entry name" value="NAD(P)-binding Rossmann-like Domain"/>
    <property type="match status" value="2"/>
</dbReference>
<dbReference type="PANTHER" id="PTHR43000">
    <property type="entry name" value="DTDP-D-GLUCOSE 4,6-DEHYDRATASE-RELATED"/>
    <property type="match status" value="1"/>
</dbReference>
<dbReference type="InterPro" id="IPR001509">
    <property type="entry name" value="Epimerase_deHydtase"/>
</dbReference>
<dbReference type="EMBL" id="JABANM010027497">
    <property type="protein sequence ID" value="KAF4711210.1"/>
    <property type="molecule type" value="Genomic_DNA"/>
</dbReference>
<proteinExistence type="inferred from homology"/>
<dbReference type="Proteomes" id="UP000574390">
    <property type="component" value="Unassembled WGS sequence"/>
</dbReference>
<name>A0A7J6QV87_PEROL</name>
<feature type="domain" description="NAD-dependent epimerase/dehydratase" evidence="2">
    <location>
        <begin position="47"/>
        <end position="324"/>
    </location>
</feature>
<dbReference type="Pfam" id="PF01370">
    <property type="entry name" value="Epimerase"/>
    <property type="match status" value="1"/>
</dbReference>
<dbReference type="SUPFAM" id="SSF51735">
    <property type="entry name" value="NAD(P)-binding Rossmann-fold domains"/>
    <property type="match status" value="1"/>
</dbReference>
<evidence type="ECO:0000313" key="3">
    <source>
        <dbReference type="EMBL" id="KAF4711210.1"/>
    </source>
</evidence>